<dbReference type="PANTHER" id="PTHR30238">
    <property type="entry name" value="MEMBRANE BOUND PREDICTED REDOX MODULATOR"/>
    <property type="match status" value="1"/>
</dbReference>
<comment type="caution">
    <text evidence="7">The sequence shown here is derived from an EMBL/GenBank/DDBJ whole genome shotgun (WGS) entry which is preliminary data.</text>
</comment>
<dbReference type="GO" id="GO:0016020">
    <property type="term" value="C:membrane"/>
    <property type="evidence" value="ECO:0007669"/>
    <property type="project" value="UniProtKB-SubCell"/>
</dbReference>
<dbReference type="EMBL" id="LRXL01000045">
    <property type="protein sequence ID" value="OAB78105.1"/>
    <property type="molecule type" value="Genomic_DNA"/>
</dbReference>
<evidence type="ECO:0000256" key="4">
    <source>
        <dbReference type="ARBA" id="ARBA00022989"/>
    </source>
</evidence>
<evidence type="ECO:0000313" key="8">
    <source>
        <dbReference type="Proteomes" id="UP000077013"/>
    </source>
</evidence>
<sequence>MFEILTSPDALVALLTLTFLEIVLGIDNIIFISLAASKLPKEHQKKATNIGLLMAMLIRIVLLFGISWLVAMEAPFWHINLPWLKAGISGQGLILLAGGLFLLYKSTTEIHEKVEDKGHDEREVKKQRATTLTKAIIQICLINIVFSFDSILTAVGMTNGIGNTPTDALVIMVIAVVISVLIMMIFANPVGRFVTQHPTVQLLGLSFLILIGFMLIAEGAHLVHLEVFGSEIGTIPKGYLYFTIAFSLFIEFINMKYRKKTSDIVSNIPEDETDTLN</sequence>
<organism evidence="7 8">
    <name type="scientific">Cochleicola gelatinilyticus</name>
    <dbReference type="NCBI Taxonomy" id="1763537"/>
    <lineage>
        <taxon>Bacteria</taxon>
        <taxon>Pseudomonadati</taxon>
        <taxon>Bacteroidota</taxon>
        <taxon>Flavobacteriia</taxon>
        <taxon>Flavobacteriales</taxon>
        <taxon>Flavobacteriaceae</taxon>
        <taxon>Cochleicola</taxon>
    </lineage>
</organism>
<evidence type="ECO:0000256" key="1">
    <source>
        <dbReference type="ARBA" id="ARBA00004141"/>
    </source>
</evidence>
<dbReference type="Proteomes" id="UP000077013">
    <property type="component" value="Unassembled WGS sequence"/>
</dbReference>
<dbReference type="InterPro" id="IPR036259">
    <property type="entry name" value="MFS_trans_sf"/>
</dbReference>
<keyword evidence="3 6" id="KW-0812">Transmembrane</keyword>
<evidence type="ECO:0000256" key="6">
    <source>
        <dbReference type="SAM" id="Phobius"/>
    </source>
</evidence>
<dbReference type="Pfam" id="PF03741">
    <property type="entry name" value="TerC"/>
    <property type="match status" value="1"/>
</dbReference>
<dbReference type="InterPro" id="IPR005496">
    <property type="entry name" value="Integral_membrane_TerC"/>
</dbReference>
<feature type="transmembrane region" description="Helical" evidence="6">
    <location>
        <begin position="168"/>
        <end position="187"/>
    </location>
</feature>
<evidence type="ECO:0008006" key="9">
    <source>
        <dbReference type="Google" id="ProtNLM"/>
    </source>
</evidence>
<keyword evidence="8" id="KW-1185">Reference proteome</keyword>
<keyword evidence="5 6" id="KW-0472">Membrane</keyword>
<dbReference type="STRING" id="1763537.ULVI_11525"/>
<protein>
    <recommendedName>
        <fullName evidence="9">Tellurium resistance protein TerC</fullName>
    </recommendedName>
</protein>
<dbReference type="OrthoDB" id="9805314at2"/>
<evidence type="ECO:0000256" key="2">
    <source>
        <dbReference type="ARBA" id="ARBA00007511"/>
    </source>
</evidence>
<evidence type="ECO:0000256" key="5">
    <source>
        <dbReference type="ARBA" id="ARBA00023136"/>
    </source>
</evidence>
<feature type="transmembrane region" description="Helical" evidence="6">
    <location>
        <begin position="199"/>
        <end position="218"/>
    </location>
</feature>
<name>A0A167H164_9FLAO</name>
<keyword evidence="4 6" id="KW-1133">Transmembrane helix</keyword>
<feature type="transmembrane region" description="Helical" evidence="6">
    <location>
        <begin position="238"/>
        <end position="255"/>
    </location>
</feature>
<accession>A0A167H164</accession>
<dbReference type="SUPFAM" id="SSF103473">
    <property type="entry name" value="MFS general substrate transporter"/>
    <property type="match status" value="1"/>
</dbReference>
<comment type="subcellular location">
    <subcellularLocation>
        <location evidence="1">Membrane</location>
        <topology evidence="1">Multi-pass membrane protein</topology>
    </subcellularLocation>
</comment>
<proteinExistence type="inferred from homology"/>
<feature type="transmembrane region" description="Helical" evidence="6">
    <location>
        <begin position="135"/>
        <end position="156"/>
    </location>
</feature>
<feature type="transmembrane region" description="Helical" evidence="6">
    <location>
        <begin position="48"/>
        <end position="71"/>
    </location>
</feature>
<feature type="transmembrane region" description="Helical" evidence="6">
    <location>
        <begin position="12"/>
        <end position="36"/>
    </location>
</feature>
<dbReference type="AlphaFoldDB" id="A0A167H164"/>
<feature type="transmembrane region" description="Helical" evidence="6">
    <location>
        <begin position="83"/>
        <end position="104"/>
    </location>
</feature>
<dbReference type="PANTHER" id="PTHR30238:SF4">
    <property type="entry name" value="SLL1022 PROTEIN"/>
    <property type="match status" value="1"/>
</dbReference>
<evidence type="ECO:0000256" key="3">
    <source>
        <dbReference type="ARBA" id="ARBA00022692"/>
    </source>
</evidence>
<gene>
    <name evidence="7" type="ORF">ULVI_11525</name>
</gene>
<comment type="similarity">
    <text evidence="2">Belongs to the TerC family.</text>
</comment>
<evidence type="ECO:0000313" key="7">
    <source>
        <dbReference type="EMBL" id="OAB78105.1"/>
    </source>
</evidence>
<dbReference type="RefSeq" id="WP_068592927.1">
    <property type="nucleotide sequence ID" value="NZ_LRXL01000045.1"/>
</dbReference>
<reference evidence="7 8" key="1">
    <citation type="submission" date="2016-02" db="EMBL/GenBank/DDBJ databases">
        <title>Ulvibacter sp. LPB0005, isolated from Thais luteostoma.</title>
        <authorList>
            <person name="Shin S.-K."/>
            <person name="Yi H."/>
        </authorList>
    </citation>
    <scope>NUCLEOTIDE SEQUENCE [LARGE SCALE GENOMIC DNA]</scope>
    <source>
        <strain evidence="7 8">LPB0005</strain>
    </source>
</reference>